<name>A0A645GHS8_9ZZZZ</name>
<protein>
    <submittedName>
        <fullName evidence="1">Uncharacterized protein</fullName>
    </submittedName>
</protein>
<organism evidence="1">
    <name type="scientific">bioreactor metagenome</name>
    <dbReference type="NCBI Taxonomy" id="1076179"/>
    <lineage>
        <taxon>unclassified sequences</taxon>
        <taxon>metagenomes</taxon>
        <taxon>ecological metagenomes</taxon>
    </lineage>
</organism>
<dbReference type="AlphaFoldDB" id="A0A645GHS8"/>
<sequence length="191" mass="20996">MKKRFYFSIFAILLSLGWMYAEKVLTPWAGINYSFNLCDGSVIPTDKTVPQIDVDYGIFRSYIGTGSPYLYNGAQHGVEFKVNNYIEIDVARDVTVRIYGCQYSGATSTITVSDKNGDYTETKLSKTATCDAPIDFVYTGAKTTLKIAFGVGKTYVPKIDIIPGAVTAEFGTTYTYNLANGSLLPQVTTTK</sequence>
<accession>A0A645GHS8</accession>
<proteinExistence type="predicted"/>
<comment type="caution">
    <text evidence="1">The sequence shown here is derived from an EMBL/GenBank/DDBJ whole genome shotgun (WGS) entry which is preliminary data.</text>
</comment>
<dbReference type="EMBL" id="VSSQ01071890">
    <property type="protein sequence ID" value="MPN23404.1"/>
    <property type="molecule type" value="Genomic_DNA"/>
</dbReference>
<reference evidence="1" key="1">
    <citation type="submission" date="2019-08" db="EMBL/GenBank/DDBJ databases">
        <authorList>
            <person name="Kucharzyk K."/>
            <person name="Murdoch R.W."/>
            <person name="Higgins S."/>
            <person name="Loffler F."/>
        </authorList>
    </citation>
    <scope>NUCLEOTIDE SEQUENCE</scope>
</reference>
<evidence type="ECO:0000313" key="1">
    <source>
        <dbReference type="EMBL" id="MPN23404.1"/>
    </source>
</evidence>
<gene>
    <name evidence="1" type="ORF">SDC9_170792</name>
</gene>